<dbReference type="InterPro" id="IPR010281">
    <property type="entry name" value="DUF885"/>
</dbReference>
<sequence length="693" mass="80934">MSTKDIACQTLCSKLYNVPHQPDWARFRYTSDTGNPSYRQFADKMTAKNYILMLLPIMNGLLYTHASKDTLQQVQRDFWKWHMRDSPQFMTATGFNKYNDLLESMNISMFEQRKTAVDEFLTRLASLPVKELTYRQRVDYDILQDYLQTFVDGYRWRDFLALNPINFIEGIQSNPQAMVDITPFISHGDFINYLARLKDLPKMVDEIIDRLKKAIEVQHTHHLSAIKAVPGQIDAFLKSEPSDLILFKPFNTTLDNIMHISEETKSHWRSLARNYCSDVIDAFVKLKNFVVEKYMENTRKHIGVGSWREGKEFYRACLKFHLSVDMTPEEVFKLGQDEVARILKRMKKVMKKLEYEGSVREFFDMLKLDEGLQRANADEVLMEYRSIYKYRIKPALSKYFENLPDKPLRIVSLPSDGPQGLYMTGSKDGERPGTFYVNTNRPQSHPTFTFMALTLHEAEPGHHFQLSYAAQSKLPEYRRHLEITKYFQVPFNFPFYTAYVEGWGLYAEYLGEELGLYQDDYEMMGRYSFEIFRACRLVIDTGIHYFNWSRDQAIGYMMNHTAMPLKTVEKEIDRYTMMPGQACAYKVGEIKIRQIRERAKRLLGDAFDVRKFHTVVLENGPMPLRVLESVVDNWVKLTKETAQSVMSHTECGSPINSAVLSKHSPRICGLKKILAEFLSKEYPKIILTPVFQL</sequence>
<gene>
    <name evidence="1" type="ORF">KP79_PYT20940</name>
</gene>
<keyword evidence="2" id="KW-1185">Reference proteome</keyword>
<dbReference type="Pfam" id="PF05960">
    <property type="entry name" value="DUF885"/>
    <property type="match status" value="1"/>
</dbReference>
<evidence type="ECO:0008006" key="3">
    <source>
        <dbReference type="Google" id="ProtNLM"/>
    </source>
</evidence>
<dbReference type="PANTHER" id="PTHR33361:SF2">
    <property type="entry name" value="DUF885 DOMAIN-CONTAINING PROTEIN"/>
    <property type="match status" value="1"/>
</dbReference>
<dbReference type="AlphaFoldDB" id="A0A210R306"/>
<dbReference type="Proteomes" id="UP000242188">
    <property type="component" value="Unassembled WGS sequence"/>
</dbReference>
<dbReference type="EMBL" id="NEDP02000661">
    <property type="protein sequence ID" value="OWF55443.1"/>
    <property type="molecule type" value="Genomic_DNA"/>
</dbReference>
<evidence type="ECO:0000313" key="2">
    <source>
        <dbReference type="Proteomes" id="UP000242188"/>
    </source>
</evidence>
<accession>A0A210R306</accession>
<protein>
    <recommendedName>
        <fullName evidence="3">DUF885 domain-containing protein</fullName>
    </recommendedName>
</protein>
<evidence type="ECO:0000313" key="1">
    <source>
        <dbReference type="EMBL" id="OWF55443.1"/>
    </source>
</evidence>
<dbReference type="OrthoDB" id="5959877at2759"/>
<comment type="caution">
    <text evidence="1">The sequence shown here is derived from an EMBL/GenBank/DDBJ whole genome shotgun (WGS) entry which is preliminary data.</text>
</comment>
<organism evidence="1 2">
    <name type="scientific">Mizuhopecten yessoensis</name>
    <name type="common">Japanese scallop</name>
    <name type="synonym">Patinopecten yessoensis</name>
    <dbReference type="NCBI Taxonomy" id="6573"/>
    <lineage>
        <taxon>Eukaryota</taxon>
        <taxon>Metazoa</taxon>
        <taxon>Spiralia</taxon>
        <taxon>Lophotrochozoa</taxon>
        <taxon>Mollusca</taxon>
        <taxon>Bivalvia</taxon>
        <taxon>Autobranchia</taxon>
        <taxon>Pteriomorphia</taxon>
        <taxon>Pectinida</taxon>
        <taxon>Pectinoidea</taxon>
        <taxon>Pectinidae</taxon>
        <taxon>Mizuhopecten</taxon>
    </lineage>
</organism>
<name>A0A210R306_MIZYE</name>
<proteinExistence type="predicted"/>
<dbReference type="PANTHER" id="PTHR33361">
    <property type="entry name" value="GLR0591 PROTEIN"/>
    <property type="match status" value="1"/>
</dbReference>
<reference evidence="1 2" key="1">
    <citation type="journal article" date="2017" name="Nat. Ecol. Evol.">
        <title>Scallop genome provides insights into evolution of bilaterian karyotype and development.</title>
        <authorList>
            <person name="Wang S."/>
            <person name="Zhang J."/>
            <person name="Jiao W."/>
            <person name="Li J."/>
            <person name="Xun X."/>
            <person name="Sun Y."/>
            <person name="Guo X."/>
            <person name="Huan P."/>
            <person name="Dong B."/>
            <person name="Zhang L."/>
            <person name="Hu X."/>
            <person name="Sun X."/>
            <person name="Wang J."/>
            <person name="Zhao C."/>
            <person name="Wang Y."/>
            <person name="Wang D."/>
            <person name="Huang X."/>
            <person name="Wang R."/>
            <person name="Lv J."/>
            <person name="Li Y."/>
            <person name="Zhang Z."/>
            <person name="Liu B."/>
            <person name="Lu W."/>
            <person name="Hui Y."/>
            <person name="Liang J."/>
            <person name="Zhou Z."/>
            <person name="Hou R."/>
            <person name="Li X."/>
            <person name="Liu Y."/>
            <person name="Li H."/>
            <person name="Ning X."/>
            <person name="Lin Y."/>
            <person name="Zhao L."/>
            <person name="Xing Q."/>
            <person name="Dou J."/>
            <person name="Li Y."/>
            <person name="Mao J."/>
            <person name="Guo H."/>
            <person name="Dou H."/>
            <person name="Li T."/>
            <person name="Mu C."/>
            <person name="Jiang W."/>
            <person name="Fu Q."/>
            <person name="Fu X."/>
            <person name="Miao Y."/>
            <person name="Liu J."/>
            <person name="Yu Q."/>
            <person name="Li R."/>
            <person name="Liao H."/>
            <person name="Li X."/>
            <person name="Kong Y."/>
            <person name="Jiang Z."/>
            <person name="Chourrout D."/>
            <person name="Li R."/>
            <person name="Bao Z."/>
        </authorList>
    </citation>
    <scope>NUCLEOTIDE SEQUENCE [LARGE SCALE GENOMIC DNA]</scope>
    <source>
        <strain evidence="1 2">PY_sf001</strain>
    </source>
</reference>